<dbReference type="PRINTS" id="PR00455">
    <property type="entry name" value="HTHTETR"/>
</dbReference>
<dbReference type="Proteomes" id="UP001500124">
    <property type="component" value="Unassembled WGS sequence"/>
</dbReference>
<dbReference type="Gene3D" id="1.10.357.10">
    <property type="entry name" value="Tetracycline Repressor, domain 2"/>
    <property type="match status" value="1"/>
</dbReference>
<name>A0ABP9KB24_9ACTN</name>
<evidence type="ECO:0000313" key="4">
    <source>
        <dbReference type="EMBL" id="GAA5054992.1"/>
    </source>
</evidence>
<dbReference type="SUPFAM" id="SSF46689">
    <property type="entry name" value="Homeodomain-like"/>
    <property type="match status" value="1"/>
</dbReference>
<dbReference type="InterPro" id="IPR009057">
    <property type="entry name" value="Homeodomain-like_sf"/>
</dbReference>
<reference evidence="5" key="1">
    <citation type="journal article" date="2019" name="Int. J. Syst. Evol. Microbiol.">
        <title>The Global Catalogue of Microorganisms (GCM) 10K type strain sequencing project: providing services to taxonomists for standard genome sequencing and annotation.</title>
        <authorList>
            <consortium name="The Broad Institute Genomics Platform"/>
            <consortium name="The Broad Institute Genome Sequencing Center for Infectious Disease"/>
            <person name="Wu L."/>
            <person name="Ma J."/>
        </authorList>
    </citation>
    <scope>NUCLEOTIDE SEQUENCE [LARGE SCALE GENOMIC DNA]</scope>
    <source>
        <strain evidence="5">JCM 18410</strain>
    </source>
</reference>
<dbReference type="InterPro" id="IPR050624">
    <property type="entry name" value="HTH-type_Tx_Regulator"/>
</dbReference>
<dbReference type="SUPFAM" id="SSF48498">
    <property type="entry name" value="Tetracyclin repressor-like, C-terminal domain"/>
    <property type="match status" value="1"/>
</dbReference>
<comment type="caution">
    <text evidence="4">The sequence shown here is derived from an EMBL/GenBank/DDBJ whole genome shotgun (WGS) entry which is preliminary data.</text>
</comment>
<dbReference type="Gene3D" id="1.10.10.60">
    <property type="entry name" value="Homeodomain-like"/>
    <property type="match status" value="1"/>
</dbReference>
<keyword evidence="1 2" id="KW-0238">DNA-binding</keyword>
<evidence type="ECO:0000256" key="1">
    <source>
        <dbReference type="ARBA" id="ARBA00023125"/>
    </source>
</evidence>
<feature type="domain" description="HTH tetR-type" evidence="3">
    <location>
        <begin position="8"/>
        <end position="68"/>
    </location>
</feature>
<dbReference type="InterPro" id="IPR036271">
    <property type="entry name" value="Tet_transcr_reg_TetR-rel_C_sf"/>
</dbReference>
<dbReference type="PANTHER" id="PTHR43479:SF11">
    <property type="entry name" value="ACREF_ENVCD OPERON REPRESSOR-RELATED"/>
    <property type="match status" value="1"/>
</dbReference>
<feature type="DNA-binding region" description="H-T-H motif" evidence="2">
    <location>
        <begin position="31"/>
        <end position="50"/>
    </location>
</feature>
<keyword evidence="5" id="KW-1185">Reference proteome</keyword>
<dbReference type="PROSITE" id="PS50977">
    <property type="entry name" value="HTH_TETR_2"/>
    <property type="match status" value="1"/>
</dbReference>
<sequence length="195" mass="21743">MKRAAQAADTRAALLAAAKRLFASRGYLNTKITDITAEAGRSAGSFYTHFTGKEELLEALLAEVSEAGDRQAERPEHKADFTDPQAIRDHVAGYSRVYREHAATMLALQQAALVDENFARTLRHWRRTQFEDLRDHLRHIPDLPTSPEVALTLLASMFDSIGQLWPDIPEDEAVEVITRFAYRALNGRDVPADGA</sequence>
<accession>A0ABP9KB24</accession>
<dbReference type="RefSeq" id="WP_176151626.1">
    <property type="nucleotide sequence ID" value="NZ_BAABKC010000039.1"/>
</dbReference>
<dbReference type="Pfam" id="PF00440">
    <property type="entry name" value="TetR_N"/>
    <property type="match status" value="1"/>
</dbReference>
<dbReference type="InterPro" id="IPR001647">
    <property type="entry name" value="HTH_TetR"/>
</dbReference>
<evidence type="ECO:0000313" key="5">
    <source>
        <dbReference type="Proteomes" id="UP001500124"/>
    </source>
</evidence>
<proteinExistence type="predicted"/>
<evidence type="ECO:0000256" key="2">
    <source>
        <dbReference type="PROSITE-ProRule" id="PRU00335"/>
    </source>
</evidence>
<organism evidence="4 5">
    <name type="scientific">Streptomyces similanensis</name>
    <dbReference type="NCBI Taxonomy" id="1274988"/>
    <lineage>
        <taxon>Bacteria</taxon>
        <taxon>Bacillati</taxon>
        <taxon>Actinomycetota</taxon>
        <taxon>Actinomycetes</taxon>
        <taxon>Kitasatosporales</taxon>
        <taxon>Streptomycetaceae</taxon>
        <taxon>Streptomyces</taxon>
    </lineage>
</organism>
<protein>
    <submittedName>
        <fullName evidence="4">TetR/AcrR family transcriptional regulator</fullName>
    </submittedName>
</protein>
<evidence type="ECO:0000259" key="3">
    <source>
        <dbReference type="PROSITE" id="PS50977"/>
    </source>
</evidence>
<dbReference type="PANTHER" id="PTHR43479">
    <property type="entry name" value="ACREF/ENVCD OPERON REPRESSOR-RELATED"/>
    <property type="match status" value="1"/>
</dbReference>
<dbReference type="EMBL" id="BAABKC010000039">
    <property type="protein sequence ID" value="GAA5054992.1"/>
    <property type="molecule type" value="Genomic_DNA"/>
</dbReference>
<gene>
    <name evidence="4" type="ORF">GCM10023336_26730</name>
</gene>